<dbReference type="Proteomes" id="UP000001901">
    <property type="component" value="Chromosome"/>
</dbReference>
<dbReference type="Pfam" id="PF00582">
    <property type="entry name" value="Usp"/>
    <property type="match status" value="2"/>
</dbReference>
<evidence type="ECO:0000313" key="4">
    <source>
        <dbReference type="Proteomes" id="UP000001901"/>
    </source>
</evidence>
<evidence type="ECO:0000256" key="1">
    <source>
        <dbReference type="ARBA" id="ARBA00008791"/>
    </source>
</evidence>
<accession>D2RDE7</accession>
<dbReference type="PaxDb" id="572546-Arcpr_1082"/>
<dbReference type="GeneID" id="25394461"/>
<sequence length="267" mass="29171">MFKKVLYATDLSERSLAILDSLPEFKCLGLEEVVIFRVINLTRVLGVARGIDIDAYIREIEKETIPKLEEIAEKIRGMGFVAKPIIPPPAGDPVSEIARIANEEGVDAIVMGSRGRSTIKAILLGSTAEGVVRKSDKPVIVFKNHTPKIFSKIVYAHDFSDKAEKLGKYVKFVAKSCNSDVIVVHILEKGEVLEESKLDEIELEFKNEGIDVKIIIGEGSPSKEIVKIAEKEGATCIFVGRSGRGAGVLGSTADFVIRYSKVPVFVA</sequence>
<reference evidence="3 4" key="1">
    <citation type="journal article" date="2010" name="Stand. Genomic Sci.">
        <title>Complete genome sequence of Archaeoglobus profundus type strain (AV18).</title>
        <authorList>
            <person name="von Jan M."/>
            <person name="Lapidus A."/>
            <person name="Del Rio T.G."/>
            <person name="Copeland A."/>
            <person name="Tice H."/>
            <person name="Cheng J.F."/>
            <person name="Lucas S."/>
            <person name="Chen F."/>
            <person name="Nolan M."/>
            <person name="Goodwin L."/>
            <person name="Han C."/>
            <person name="Pitluck S."/>
            <person name="Liolios K."/>
            <person name="Ivanova N."/>
            <person name="Mavromatis K."/>
            <person name="Ovchinnikova G."/>
            <person name="Chertkov O."/>
            <person name="Pati A."/>
            <person name="Chen A."/>
            <person name="Palaniappan K."/>
            <person name="Land M."/>
            <person name="Hauser L."/>
            <person name="Chang Y.J."/>
            <person name="Jeffries C.D."/>
            <person name="Saunders E."/>
            <person name="Brettin T."/>
            <person name="Detter J.C."/>
            <person name="Chain P."/>
            <person name="Eichinger K."/>
            <person name="Huber H."/>
            <person name="Spring S."/>
            <person name="Rohde M."/>
            <person name="Goker M."/>
            <person name="Wirth R."/>
            <person name="Woyke T."/>
            <person name="Bristow J."/>
            <person name="Eisen J.A."/>
            <person name="Markowitz V."/>
            <person name="Hugenholtz P."/>
            <person name="Kyrpides N.C."/>
            <person name="Klenk H.P."/>
        </authorList>
    </citation>
    <scope>NUCLEOTIDE SEQUENCE [LARGE SCALE GENOMIC DNA]</scope>
    <source>
        <strain evidence="4">DSM 5631 / JCM 9629 / NBRC 100127 / Av18</strain>
    </source>
</reference>
<dbReference type="STRING" id="572546.Arcpr_1082"/>
<dbReference type="OrthoDB" id="50528at2157"/>
<feature type="domain" description="UspA" evidence="2">
    <location>
        <begin position="1"/>
        <end position="143"/>
    </location>
</feature>
<dbReference type="PANTHER" id="PTHR46268:SF26">
    <property type="entry name" value="UNIVERSAL STRESS PROTEIN MJ0577"/>
    <property type="match status" value="1"/>
</dbReference>
<dbReference type="AlphaFoldDB" id="D2RDE7"/>
<organism evidence="3 4">
    <name type="scientific">Archaeoglobus profundus (strain DSM 5631 / JCM 9629 / NBRC 100127 / Av18)</name>
    <dbReference type="NCBI Taxonomy" id="572546"/>
    <lineage>
        <taxon>Archaea</taxon>
        <taxon>Methanobacteriati</taxon>
        <taxon>Methanobacteriota</taxon>
        <taxon>Archaeoglobi</taxon>
        <taxon>Archaeoglobales</taxon>
        <taxon>Archaeoglobaceae</taxon>
        <taxon>Archaeoglobus</taxon>
    </lineage>
</organism>
<proteinExistence type="inferred from homology"/>
<keyword evidence="4" id="KW-1185">Reference proteome</keyword>
<dbReference type="RefSeq" id="WP_012940477.1">
    <property type="nucleotide sequence ID" value="NC_013741.1"/>
</dbReference>
<comment type="similarity">
    <text evidence="1">Belongs to the universal stress protein A family.</text>
</comment>
<dbReference type="InterPro" id="IPR006015">
    <property type="entry name" value="Universal_stress_UspA"/>
</dbReference>
<dbReference type="PRINTS" id="PR01438">
    <property type="entry name" value="UNVRSLSTRESS"/>
</dbReference>
<dbReference type="eggNOG" id="arCOG00449">
    <property type="taxonomic scope" value="Archaea"/>
</dbReference>
<dbReference type="InterPro" id="IPR014729">
    <property type="entry name" value="Rossmann-like_a/b/a_fold"/>
</dbReference>
<gene>
    <name evidence="3" type="ordered locus">Arcpr_1082</name>
</gene>
<protein>
    <submittedName>
        <fullName evidence="3">UspA domain protein</fullName>
    </submittedName>
</protein>
<dbReference type="EMBL" id="CP001857">
    <property type="protein sequence ID" value="ADB58141.1"/>
    <property type="molecule type" value="Genomic_DNA"/>
</dbReference>
<dbReference type="KEGG" id="apo:Arcpr_1082"/>
<evidence type="ECO:0000313" key="3">
    <source>
        <dbReference type="EMBL" id="ADB58141.1"/>
    </source>
</evidence>
<name>D2RDE7_ARCPA</name>
<dbReference type="CDD" id="cd00293">
    <property type="entry name" value="USP-like"/>
    <property type="match status" value="2"/>
</dbReference>
<dbReference type="PANTHER" id="PTHR46268">
    <property type="entry name" value="STRESS RESPONSE PROTEIN NHAX"/>
    <property type="match status" value="1"/>
</dbReference>
<dbReference type="Gene3D" id="3.40.50.620">
    <property type="entry name" value="HUPs"/>
    <property type="match status" value="2"/>
</dbReference>
<feature type="domain" description="UspA" evidence="2">
    <location>
        <begin position="195"/>
        <end position="266"/>
    </location>
</feature>
<dbReference type="InterPro" id="IPR006016">
    <property type="entry name" value="UspA"/>
</dbReference>
<dbReference type="SUPFAM" id="SSF52402">
    <property type="entry name" value="Adenine nucleotide alpha hydrolases-like"/>
    <property type="match status" value="2"/>
</dbReference>
<dbReference type="HOGENOM" id="CLU_049301_2_0_2"/>
<evidence type="ECO:0000259" key="2">
    <source>
        <dbReference type="Pfam" id="PF00582"/>
    </source>
</evidence>